<gene>
    <name evidence="10" type="primary">fucolectin</name>
</gene>
<dbReference type="GO" id="GO:0046872">
    <property type="term" value="F:metal ion binding"/>
    <property type="evidence" value="ECO:0007669"/>
    <property type="project" value="UniProtKB-KW"/>
</dbReference>
<keyword evidence="7" id="KW-1015">Disulfide bond</keyword>
<evidence type="ECO:0000256" key="7">
    <source>
        <dbReference type="ARBA" id="ARBA00023157"/>
    </source>
</evidence>
<sequence length="324" mass="35521">MKCFVVLLVCISIGWVHSGKIKPKDNIARLGEATQSSTYRPEYKAAAAIDGNTDSNMMSGSCSLTGNDNPAWWQLDLKKRYKVDTVVIVNRGDCCSERLLGAKVRVGDLADNNNPVCGIITDVSKSTITLCCNGLEGRYVSVVIPGREEHLTLCEVEVYGEEVPGKVNVAVLGEATQSSTYRPEYSASNANDGDANTDMRYGSCSHTGNDNPAWWQLDLKKRYKVDKVVIVNRGDCCGERLLGAQVRVGNTANLNNPLCGTVTDVSEETITVSCHRMEGRYLTVVIPGREETLQLCEVEVYGQVFRAFIPPRDKGSDSLYTLFN</sequence>
<feature type="domain" description="Fucolectin tachylectin-4 pentraxin-1" evidence="9">
    <location>
        <begin position="24"/>
        <end position="164"/>
    </location>
</feature>
<dbReference type="GO" id="GO:0001868">
    <property type="term" value="P:regulation of complement activation, lectin pathway"/>
    <property type="evidence" value="ECO:0007669"/>
    <property type="project" value="UniProtKB-ARBA"/>
</dbReference>
<evidence type="ECO:0000256" key="2">
    <source>
        <dbReference type="ARBA" id="ARBA00010147"/>
    </source>
</evidence>
<keyword evidence="5" id="KW-0430">Lectin</keyword>
<reference evidence="10" key="2">
    <citation type="submission" date="2020-05" db="UniProtKB">
        <authorList>
            <consortium name="Ensembl"/>
        </authorList>
    </citation>
    <scope>IDENTIFICATION</scope>
</reference>
<comment type="subunit">
    <text evidence="3">Homotrimer.</text>
</comment>
<dbReference type="Ensembl" id="ENSXETT00000083305">
    <property type="protein sequence ID" value="ENSXETP00000068658"/>
    <property type="gene ID" value="ENSXETG00000026397"/>
</dbReference>
<protein>
    <submittedName>
        <fullName evidence="10">X-epilectin</fullName>
    </submittedName>
</protein>
<organism evidence="10">
    <name type="scientific">Xenopus tropicalis</name>
    <name type="common">Western clawed frog</name>
    <name type="synonym">Silurana tropicalis</name>
    <dbReference type="NCBI Taxonomy" id="8364"/>
    <lineage>
        <taxon>Eukaryota</taxon>
        <taxon>Metazoa</taxon>
        <taxon>Chordata</taxon>
        <taxon>Craniata</taxon>
        <taxon>Vertebrata</taxon>
        <taxon>Euteleostomi</taxon>
        <taxon>Amphibia</taxon>
        <taxon>Batrachia</taxon>
        <taxon>Anura</taxon>
        <taxon>Pipoidea</taxon>
        <taxon>Pipidae</taxon>
        <taxon>Xenopodinae</taxon>
        <taxon>Xenopus</taxon>
        <taxon>Silurana</taxon>
    </lineage>
</organism>
<evidence type="ECO:0000259" key="9">
    <source>
        <dbReference type="SMART" id="SM00607"/>
    </source>
</evidence>
<dbReference type="SUPFAM" id="SSF49785">
    <property type="entry name" value="Galactose-binding domain-like"/>
    <property type="match status" value="2"/>
</dbReference>
<dbReference type="SMART" id="SM00607">
    <property type="entry name" value="FTP"/>
    <property type="match status" value="2"/>
</dbReference>
<evidence type="ECO:0000256" key="1">
    <source>
        <dbReference type="ARBA" id="ARBA00002219"/>
    </source>
</evidence>
<accession>A0A6I8Q833</accession>
<feature type="signal peptide" evidence="8">
    <location>
        <begin position="1"/>
        <end position="18"/>
    </location>
</feature>
<dbReference type="Gene3D" id="2.60.120.260">
    <property type="entry name" value="Galactose-binding domain-like"/>
    <property type="match status" value="2"/>
</dbReference>
<dbReference type="InterPro" id="IPR008979">
    <property type="entry name" value="Galactose-bd-like_sf"/>
</dbReference>
<dbReference type="AlphaFoldDB" id="A0A6I8Q833"/>
<proteinExistence type="inferred from homology"/>
<dbReference type="Xenbase" id="XB-GENE-5839288">
    <property type="gene designation" value="fucolectin"/>
</dbReference>
<dbReference type="InterPro" id="IPR051941">
    <property type="entry name" value="BG_Antigen-Binding_Lectin"/>
</dbReference>
<dbReference type="GeneTree" id="ENSGT01060000248575"/>
<evidence type="ECO:0000256" key="8">
    <source>
        <dbReference type="SAM" id="SignalP"/>
    </source>
</evidence>
<comment type="function">
    <text evidence="1">Acts as a defensive agent. Recognizes blood group fucosylated oligosaccharides including A, B, H and Lewis B-type antigens. Does not recognize Lewis A antigen and has low affinity for monovalent haptens.</text>
</comment>
<dbReference type="Pfam" id="PF22633">
    <property type="entry name" value="F5_F8_type_C_2"/>
    <property type="match status" value="2"/>
</dbReference>
<evidence type="ECO:0000256" key="5">
    <source>
        <dbReference type="ARBA" id="ARBA00022734"/>
    </source>
</evidence>
<dbReference type="PANTHER" id="PTHR45713:SF18">
    <property type="entry name" value="FUCOLECTIN-3-LIKE"/>
    <property type="match status" value="1"/>
</dbReference>
<keyword evidence="6" id="KW-0106">Calcium</keyword>
<evidence type="ECO:0000256" key="6">
    <source>
        <dbReference type="ARBA" id="ARBA00022837"/>
    </source>
</evidence>
<dbReference type="PANTHER" id="PTHR45713">
    <property type="entry name" value="FTP DOMAIN-CONTAINING PROTEIN"/>
    <property type="match status" value="1"/>
</dbReference>
<dbReference type="Bgee" id="ENSXETG00000026397">
    <property type="expression patterns" value="Expressed in neurula embryo and 9 other cell types or tissues"/>
</dbReference>
<dbReference type="InterPro" id="IPR006585">
    <property type="entry name" value="FTP1"/>
</dbReference>
<comment type="similarity">
    <text evidence="2">Belongs to the fucolectin family.</text>
</comment>
<evidence type="ECO:0000313" key="10">
    <source>
        <dbReference type="Ensembl" id="ENSXETP00000068658"/>
    </source>
</evidence>
<name>A0A6I8Q833_XENTR</name>
<dbReference type="GO" id="GO:0010185">
    <property type="term" value="P:regulation of cellular defense response"/>
    <property type="evidence" value="ECO:0007669"/>
    <property type="project" value="UniProtKB-ARBA"/>
</dbReference>
<reference evidence="10" key="1">
    <citation type="journal article" date="2010" name="Science">
        <title>The genome of the Western clawed frog Xenopus tropicalis.</title>
        <authorList>
            <person name="Hellsten U."/>
            <person name="Harland R.M."/>
            <person name="Gilchrist M.J."/>
            <person name="Hendrix D."/>
            <person name="Jurka J."/>
            <person name="Kapitonov V."/>
            <person name="Ovcharenko I."/>
            <person name="Putnam N.H."/>
            <person name="Shu S."/>
            <person name="Taher L."/>
            <person name="Blitz I.L."/>
            <person name="Blumberg B."/>
            <person name="Dichmann D.S."/>
            <person name="Dubchak I."/>
            <person name="Amaya E."/>
            <person name="Detter J.C."/>
            <person name="Fletcher R."/>
            <person name="Gerhard D.S."/>
            <person name="Goodstein D."/>
            <person name="Graves T."/>
            <person name="Grigoriev I.V."/>
            <person name="Grimwood J."/>
            <person name="Kawashima T."/>
            <person name="Lindquist E."/>
            <person name="Lucas S.M."/>
            <person name="Mead P.E."/>
            <person name="Mitros T."/>
            <person name="Ogino H."/>
            <person name="Ohta Y."/>
            <person name="Poliakov A.V."/>
            <person name="Pollet N."/>
            <person name="Robert J."/>
            <person name="Salamov A."/>
            <person name="Sater A.K."/>
            <person name="Schmutz J."/>
            <person name="Terry A."/>
            <person name="Vize P.D."/>
            <person name="Warren W.C."/>
            <person name="Wells D."/>
            <person name="Wills A."/>
            <person name="Wilson R.K."/>
            <person name="Zimmerman L.B."/>
            <person name="Zorn A.M."/>
            <person name="Grainger R."/>
            <person name="Grammer T."/>
            <person name="Khokha M.K."/>
            <person name="Richardson P.M."/>
            <person name="Rokhsar D.S."/>
        </authorList>
    </citation>
    <scope>NUCLEOTIDE SEQUENCE [LARGE SCALE GENOMIC DNA]</scope>
    <source>
        <strain evidence="10">Nigerian</strain>
    </source>
</reference>
<evidence type="ECO:0000256" key="3">
    <source>
        <dbReference type="ARBA" id="ARBA00011233"/>
    </source>
</evidence>
<evidence type="ECO:0000256" key="4">
    <source>
        <dbReference type="ARBA" id="ARBA00022723"/>
    </source>
</evidence>
<dbReference type="GO" id="GO:0042806">
    <property type="term" value="F:fucose binding"/>
    <property type="evidence" value="ECO:0007669"/>
    <property type="project" value="UniProtKB-ARBA"/>
</dbReference>
<feature type="domain" description="Fucolectin tachylectin-4 pentraxin-1" evidence="9">
    <location>
        <begin position="166"/>
        <end position="311"/>
    </location>
</feature>
<keyword evidence="4" id="KW-0479">Metal-binding</keyword>
<keyword evidence="8" id="KW-0732">Signal</keyword>
<feature type="chain" id="PRO_5030155210" evidence="8">
    <location>
        <begin position="19"/>
        <end position="324"/>
    </location>
</feature>